<evidence type="ECO:0000256" key="10">
    <source>
        <dbReference type="HAMAP-Rule" id="MF_02206"/>
    </source>
</evidence>
<evidence type="ECO:0000256" key="4">
    <source>
        <dbReference type="ARBA" id="ARBA00022722"/>
    </source>
</evidence>
<comment type="caution">
    <text evidence="13">The sequence shown here is derived from an EMBL/GenBank/DDBJ whole genome shotgun (WGS) entry which is preliminary data.</text>
</comment>
<feature type="domain" description="Helicase ATP-binding" evidence="12">
    <location>
        <begin position="245"/>
        <end position="525"/>
    </location>
</feature>
<dbReference type="InterPro" id="IPR006555">
    <property type="entry name" value="ATP-dep_Helicase_C"/>
</dbReference>
<dbReference type="PROSITE" id="PS51193">
    <property type="entry name" value="HELICASE_ATP_BIND_2"/>
    <property type="match status" value="1"/>
</dbReference>
<dbReference type="AlphaFoldDB" id="A0A0R1KAY6"/>
<dbReference type="InterPro" id="IPR036397">
    <property type="entry name" value="RNaseH_sf"/>
</dbReference>
<comment type="function">
    <text evidence="10 11">3'-5' exonuclease.</text>
</comment>
<dbReference type="PATRIC" id="fig|1423775.4.peg.1966"/>
<dbReference type="GO" id="GO:0045004">
    <property type="term" value="P:DNA replication proofreading"/>
    <property type="evidence" value="ECO:0007669"/>
    <property type="project" value="TreeGrafter"/>
</dbReference>
<dbReference type="eggNOG" id="COG0847">
    <property type="taxonomic scope" value="Bacteria"/>
</dbReference>
<reference evidence="13 14" key="1">
    <citation type="journal article" date="2015" name="Genome Announc.">
        <title>Expanding the biotechnology potential of lactobacilli through comparative genomics of 213 strains and associated genera.</title>
        <authorList>
            <person name="Sun Z."/>
            <person name="Harris H.M."/>
            <person name="McCann A."/>
            <person name="Guo C."/>
            <person name="Argimon S."/>
            <person name="Zhang W."/>
            <person name="Yang X."/>
            <person name="Jeffery I.B."/>
            <person name="Cooney J.C."/>
            <person name="Kagawa T.F."/>
            <person name="Liu W."/>
            <person name="Song Y."/>
            <person name="Salvetti E."/>
            <person name="Wrobel A."/>
            <person name="Rasinkangas P."/>
            <person name="Parkhill J."/>
            <person name="Rea M.C."/>
            <person name="O'Sullivan O."/>
            <person name="Ritari J."/>
            <person name="Douillard F.P."/>
            <person name="Paul Ross R."/>
            <person name="Yang R."/>
            <person name="Briner A.E."/>
            <person name="Felis G.E."/>
            <person name="de Vos W.M."/>
            <person name="Barrangou R."/>
            <person name="Klaenhammer T.R."/>
            <person name="Caufield P.W."/>
            <person name="Cui Y."/>
            <person name="Zhang H."/>
            <person name="O'Toole P.W."/>
        </authorList>
    </citation>
    <scope>NUCLEOTIDE SEQUENCE [LARGE SCALE GENOMIC DNA]</scope>
    <source>
        <strain evidence="13 14">DSM 19682</strain>
    </source>
</reference>
<dbReference type="NCBIfam" id="TIGR00573">
    <property type="entry name" value="dnaq"/>
    <property type="match status" value="1"/>
</dbReference>
<organism evidence="13 14">
    <name type="scientific">Companilactobacillus nodensis DSM 19682 = JCM 14932 = NBRC 107160</name>
    <dbReference type="NCBI Taxonomy" id="1423775"/>
    <lineage>
        <taxon>Bacteria</taxon>
        <taxon>Bacillati</taxon>
        <taxon>Bacillota</taxon>
        <taxon>Bacilli</taxon>
        <taxon>Lactobacillales</taxon>
        <taxon>Lactobacillaceae</taxon>
        <taxon>Companilactobacillus</taxon>
    </lineage>
</organism>
<keyword evidence="8 10" id="KW-0067">ATP-binding</keyword>
<dbReference type="InterPro" id="IPR006054">
    <property type="entry name" value="DnaQ"/>
</dbReference>
<sequence length="934" mass="108164">MKNSYAVVDLETTNANWHDNGRIIQFGCALIEDGEIVKIYNQKINPQVPIPSRITALTGLSDEDVRDSPTFEEMAPKIFKLLKNKVFIAHNVNFDFTFLNREFKRIGMNELNIKAIDTVELSQILFPTISSYKLQDLTGYLSIQHDNPHSADSDALVTAKLFLIIIKRLEELPIQTLKLLADFGKDTIRDTNMVFKQVVHEVEGKNNVLPDYLYERNGLILRKKDLHVSETIDRTSKYPDTKLDKQKMLEGVLDYRKNQAKLMDDIYQTSQHRNKHKKWNLIEAPTGSGKTLGYLLPLSYVVNNNQKLVIATTTKVLQQQIIDQSIPLLNQVTGNSYHAEVVKSSYNFIDLDRFYEALDNYRMHSHTAILKMKIIVWLTMTTTGDLSELHLTNYNSPLFTIIRHRGEQKENTLFSRDDFWMYQQNRYQESLILVTNQSYLARNIDSSIWGGNSYLVVDEANHFANSLRDVASPSVDFLKLNEYVKKISDILYQNRVTLRYAFTEVTTQLWNYQDLQDMESHFQATDELIERLEFNVFENYVQDNVSFKNREQFVSIIDSGQKFGKGNSELIDLLSDLIVELSLIVNRIDTLFDQYNFQKNFISVELSKIISNLIIENSKLRGILANVDELLQSLQGQNQEFGVELEMRDYYEPNTLKISWRQFDIKNLIDQVTERFSQIVAIGAAITIQKDFSHFIMDLQLDEEQINQMKILPDANNMARNSKIFLPSDVPDIFSLEEDEYFDMVTRYIVEILDNLDHQTMILFNSLNTLSNVYDRLMRTDVKEKWEILAQGVTGTNEKIKKRFAIGKRSVLLGANSFWEGVDFPKKMLEILIVTRIPFESPEQPDVKIRQDILRERGLNIFKADALPKAILQLRQGLGRLVRSPEDKGVILLLDNRILTKNYGKEILNSLPKGLQVVDENIDLIKKDINEFLN</sequence>
<dbReference type="InterPro" id="IPR012337">
    <property type="entry name" value="RNaseH-like_sf"/>
</dbReference>
<keyword evidence="7 10" id="KW-0269">Exonuclease</keyword>
<evidence type="ECO:0000256" key="7">
    <source>
        <dbReference type="ARBA" id="ARBA00022839"/>
    </source>
</evidence>
<dbReference type="eggNOG" id="COG1199">
    <property type="taxonomic scope" value="Bacteria"/>
</dbReference>
<dbReference type="Pfam" id="PF13307">
    <property type="entry name" value="Helicase_C_2"/>
    <property type="match status" value="1"/>
</dbReference>
<keyword evidence="13" id="KW-0347">Helicase</keyword>
<keyword evidence="2" id="KW-0548">Nucleotidyltransferase</keyword>
<keyword evidence="4 10" id="KW-0540">Nuclease</keyword>
<evidence type="ECO:0000313" key="13">
    <source>
        <dbReference type="EMBL" id="KRK80504.1"/>
    </source>
</evidence>
<evidence type="ECO:0000256" key="8">
    <source>
        <dbReference type="ARBA" id="ARBA00022840"/>
    </source>
</evidence>
<dbReference type="NCBIfam" id="TIGR01407">
    <property type="entry name" value="dinG_rel"/>
    <property type="match status" value="1"/>
</dbReference>
<evidence type="ECO:0000256" key="1">
    <source>
        <dbReference type="ARBA" id="ARBA00022679"/>
    </source>
</evidence>
<dbReference type="RefSeq" id="WP_056979656.1">
    <property type="nucleotide sequence ID" value="NZ_AZDZ01000003.1"/>
</dbReference>
<proteinExistence type="inferred from homology"/>
<dbReference type="CDD" id="cd06127">
    <property type="entry name" value="DEDDh"/>
    <property type="match status" value="1"/>
</dbReference>
<protein>
    <recommendedName>
        <fullName evidence="10 11">3'-5' exonuclease DinG</fullName>
        <ecNumber evidence="10 11">3.1.-.-</ecNumber>
    </recommendedName>
</protein>
<dbReference type="GO" id="GO:0005829">
    <property type="term" value="C:cytosol"/>
    <property type="evidence" value="ECO:0007669"/>
    <property type="project" value="TreeGrafter"/>
</dbReference>
<evidence type="ECO:0000256" key="5">
    <source>
        <dbReference type="ARBA" id="ARBA00022741"/>
    </source>
</evidence>
<dbReference type="GO" id="GO:0016818">
    <property type="term" value="F:hydrolase activity, acting on acid anhydrides, in phosphorus-containing anhydrides"/>
    <property type="evidence" value="ECO:0007669"/>
    <property type="project" value="InterPro"/>
</dbReference>
<evidence type="ECO:0000313" key="14">
    <source>
        <dbReference type="Proteomes" id="UP000051248"/>
    </source>
</evidence>
<dbReference type="EMBL" id="AZDZ01000003">
    <property type="protein sequence ID" value="KRK80504.1"/>
    <property type="molecule type" value="Genomic_DNA"/>
</dbReference>
<dbReference type="HAMAP" id="MF_02206">
    <property type="entry name" value="DinG_exonucl"/>
    <property type="match status" value="1"/>
</dbReference>
<comment type="similarity">
    <text evidence="10 11">Belongs to the helicase family. DinG subfamily. Type 2 sub-subfamily.</text>
</comment>
<dbReference type="InterPro" id="IPR006310">
    <property type="entry name" value="DinG"/>
</dbReference>
<dbReference type="Gene3D" id="3.40.50.300">
    <property type="entry name" value="P-loop containing nucleotide triphosphate hydrolases"/>
    <property type="match status" value="2"/>
</dbReference>
<dbReference type="SMART" id="SM00479">
    <property type="entry name" value="EXOIII"/>
    <property type="match status" value="1"/>
</dbReference>
<dbReference type="InterPro" id="IPR013520">
    <property type="entry name" value="Ribonucl_H"/>
</dbReference>
<dbReference type="GO" id="GO:0004386">
    <property type="term" value="F:helicase activity"/>
    <property type="evidence" value="ECO:0007669"/>
    <property type="project" value="UniProtKB-KW"/>
</dbReference>
<keyword evidence="3" id="KW-0235">DNA replication</keyword>
<keyword evidence="6 10" id="KW-0378">Hydrolase</keyword>
<dbReference type="FunFam" id="3.30.420.10:FF:000045">
    <property type="entry name" value="3'-5' exonuclease DinG"/>
    <property type="match status" value="1"/>
</dbReference>
<evidence type="ECO:0000256" key="11">
    <source>
        <dbReference type="RuleBase" id="RU364106"/>
    </source>
</evidence>
<keyword evidence="9" id="KW-0239">DNA-directed DNA polymerase</keyword>
<keyword evidence="1" id="KW-0808">Transferase</keyword>
<evidence type="ECO:0000259" key="12">
    <source>
        <dbReference type="PROSITE" id="PS51193"/>
    </source>
</evidence>
<evidence type="ECO:0000256" key="9">
    <source>
        <dbReference type="ARBA" id="ARBA00022932"/>
    </source>
</evidence>
<dbReference type="PANTHER" id="PTHR30231">
    <property type="entry name" value="DNA POLYMERASE III SUBUNIT EPSILON"/>
    <property type="match status" value="1"/>
</dbReference>
<dbReference type="Gene3D" id="3.30.420.10">
    <property type="entry name" value="Ribonuclease H-like superfamily/Ribonuclease H"/>
    <property type="match status" value="1"/>
</dbReference>
<dbReference type="STRING" id="1423775.FD03_GL001928"/>
<dbReference type="GO" id="GO:0003677">
    <property type="term" value="F:DNA binding"/>
    <property type="evidence" value="ECO:0007669"/>
    <property type="project" value="InterPro"/>
</dbReference>
<dbReference type="SUPFAM" id="SSF52540">
    <property type="entry name" value="P-loop containing nucleoside triphosphate hydrolases"/>
    <property type="match status" value="1"/>
</dbReference>
<feature type="binding site" evidence="10">
    <location>
        <begin position="284"/>
        <end position="291"/>
    </location>
    <ligand>
        <name>ATP</name>
        <dbReference type="ChEBI" id="CHEBI:30616"/>
    </ligand>
</feature>
<name>A0A0R1KAY6_9LACO</name>
<gene>
    <name evidence="10 11" type="primary">dinG</name>
    <name evidence="13" type="ORF">FD03_GL001928</name>
</gene>
<dbReference type="OrthoDB" id="9803913at2"/>
<keyword evidence="5 10" id="KW-0547">Nucleotide-binding</keyword>
<dbReference type="EC" id="3.1.-.-" evidence="10 11"/>
<dbReference type="InterPro" id="IPR014013">
    <property type="entry name" value="Helic_SF1/SF2_ATP-bd_DinG/Rad3"/>
</dbReference>
<comment type="caution">
    <text evidence="10">Lacks conserved residue(s) required for the propagation of feature annotation.</text>
</comment>
<dbReference type="PANTHER" id="PTHR30231:SF41">
    <property type="entry name" value="DNA POLYMERASE III SUBUNIT EPSILON"/>
    <property type="match status" value="1"/>
</dbReference>
<dbReference type="Pfam" id="PF00270">
    <property type="entry name" value="DEAD"/>
    <property type="match status" value="1"/>
</dbReference>
<accession>A0A0R1KAY6</accession>
<dbReference type="InterPro" id="IPR011545">
    <property type="entry name" value="DEAD/DEAH_box_helicase_dom"/>
</dbReference>
<dbReference type="Pfam" id="PF00929">
    <property type="entry name" value="RNase_T"/>
    <property type="match status" value="1"/>
</dbReference>
<dbReference type="GO" id="GO:0008408">
    <property type="term" value="F:3'-5' exonuclease activity"/>
    <property type="evidence" value="ECO:0007669"/>
    <property type="project" value="UniProtKB-UniRule"/>
</dbReference>
<dbReference type="GO" id="GO:0003887">
    <property type="term" value="F:DNA-directed DNA polymerase activity"/>
    <property type="evidence" value="ECO:0007669"/>
    <property type="project" value="UniProtKB-KW"/>
</dbReference>
<dbReference type="SMART" id="SM00491">
    <property type="entry name" value="HELICc2"/>
    <property type="match status" value="1"/>
</dbReference>
<evidence type="ECO:0000256" key="6">
    <source>
        <dbReference type="ARBA" id="ARBA00022801"/>
    </source>
</evidence>
<dbReference type="SUPFAM" id="SSF53098">
    <property type="entry name" value="Ribonuclease H-like"/>
    <property type="match status" value="1"/>
</dbReference>
<dbReference type="Proteomes" id="UP000051248">
    <property type="component" value="Unassembled WGS sequence"/>
</dbReference>
<dbReference type="GO" id="GO:0005524">
    <property type="term" value="F:ATP binding"/>
    <property type="evidence" value="ECO:0007669"/>
    <property type="project" value="UniProtKB-UniRule"/>
</dbReference>
<evidence type="ECO:0000256" key="3">
    <source>
        <dbReference type="ARBA" id="ARBA00022705"/>
    </source>
</evidence>
<dbReference type="InterPro" id="IPR027417">
    <property type="entry name" value="P-loop_NTPase"/>
</dbReference>
<evidence type="ECO:0000256" key="2">
    <source>
        <dbReference type="ARBA" id="ARBA00022695"/>
    </source>
</evidence>
<keyword evidence="14" id="KW-1185">Reference proteome</keyword>